<dbReference type="InterPro" id="IPR003615">
    <property type="entry name" value="HNH_nuc"/>
</dbReference>
<evidence type="ECO:0000259" key="1">
    <source>
        <dbReference type="Pfam" id="PF14279"/>
    </source>
</evidence>
<dbReference type="AlphaFoldDB" id="A0A1H0LR45"/>
<dbReference type="Gene3D" id="1.10.30.50">
    <property type="match status" value="1"/>
</dbReference>
<dbReference type="CDD" id="cd00085">
    <property type="entry name" value="HNHc"/>
    <property type="match status" value="1"/>
</dbReference>
<dbReference type="Pfam" id="PF14279">
    <property type="entry name" value="HNH_5"/>
    <property type="match status" value="1"/>
</dbReference>
<sequence>MAENEQRCFYCGSLASTNTSSLSHFRPKNLGGGLVFNNLLTICASCNQVVGHQPREAEFVRFLAELLGHHKAYSNLRVDTVLGRETRYRADILVDHKGAKYTKRLLIECKTSLGSGSLFIDNVISQLDKYQAAYGECSKIFATPVSLGESDIERLRAANIDIWDLNYITRNFAAQICLTSTSYYKALFSALNARPKGLTEEQRLIKSLESCAPGRKDCYVYQDLVGEIIELLFTPPLAKPIPELSDKSEANRRDLIVPNYTEEGFWSFMRQKYEADYVVIDAKNYTRKVKKQDVLQLANYLKSHGAGLFGLIVSRQGGDSSGCEHTLREQWLIHRKLIIILDDEDIKAMLMAKSDGRRPEEILAGKIERFRLSM</sequence>
<dbReference type="InterPro" id="IPR029471">
    <property type="entry name" value="HNH_5"/>
</dbReference>
<evidence type="ECO:0000313" key="2">
    <source>
        <dbReference type="EMBL" id="SDO70594.1"/>
    </source>
</evidence>
<name>A0A1H0LR45_PSERE</name>
<feature type="domain" description="HNH endonuclease 5" evidence="1">
    <location>
        <begin position="8"/>
        <end position="53"/>
    </location>
</feature>
<dbReference type="GO" id="GO:0004519">
    <property type="term" value="F:endonuclease activity"/>
    <property type="evidence" value="ECO:0007669"/>
    <property type="project" value="UniProtKB-KW"/>
</dbReference>
<organism evidence="2 3">
    <name type="scientific">Pseudomonas reinekei</name>
    <dbReference type="NCBI Taxonomy" id="395598"/>
    <lineage>
        <taxon>Bacteria</taxon>
        <taxon>Pseudomonadati</taxon>
        <taxon>Pseudomonadota</taxon>
        <taxon>Gammaproteobacteria</taxon>
        <taxon>Pseudomonadales</taxon>
        <taxon>Pseudomonadaceae</taxon>
        <taxon>Pseudomonas</taxon>
    </lineage>
</organism>
<evidence type="ECO:0000313" key="3">
    <source>
        <dbReference type="Proteomes" id="UP000198549"/>
    </source>
</evidence>
<keyword evidence="2" id="KW-0378">Hydrolase</keyword>
<keyword evidence="2" id="KW-0540">Nuclease</keyword>
<dbReference type="RefSeq" id="WP_197678087.1">
    <property type="nucleotide sequence ID" value="NZ_LT629709.1"/>
</dbReference>
<accession>A0A1H0LR45</accession>
<gene>
    <name evidence="2" type="ORF">SAMN04490202_1603</name>
</gene>
<keyword evidence="2" id="KW-0255">Endonuclease</keyword>
<proteinExistence type="predicted"/>
<dbReference type="Proteomes" id="UP000198549">
    <property type="component" value="Chromosome I"/>
</dbReference>
<dbReference type="EMBL" id="LT629709">
    <property type="protein sequence ID" value="SDO70594.1"/>
    <property type="molecule type" value="Genomic_DNA"/>
</dbReference>
<protein>
    <submittedName>
        <fullName evidence="2">HNH endonuclease</fullName>
    </submittedName>
</protein>
<reference evidence="2 3" key="1">
    <citation type="submission" date="2016-10" db="EMBL/GenBank/DDBJ databases">
        <authorList>
            <person name="de Groot N.N."/>
        </authorList>
    </citation>
    <scope>NUCLEOTIDE SEQUENCE [LARGE SCALE GENOMIC DNA]</scope>
    <source>
        <strain evidence="2 3">BS3776</strain>
    </source>
</reference>